<evidence type="ECO:0000256" key="15">
    <source>
        <dbReference type="SAM" id="SignalP"/>
    </source>
</evidence>
<keyword evidence="6" id="KW-0812">Transmembrane</keyword>
<evidence type="ECO:0000256" key="6">
    <source>
        <dbReference type="ARBA" id="ARBA00022692"/>
    </source>
</evidence>
<evidence type="ECO:0000256" key="9">
    <source>
        <dbReference type="ARBA" id="ARBA00023065"/>
    </source>
</evidence>
<dbReference type="PANTHER" id="PTHR33619:SF3">
    <property type="entry name" value="POLYSACCHARIDE EXPORT PROTEIN GFCE-RELATED"/>
    <property type="match status" value="1"/>
</dbReference>
<dbReference type="GO" id="GO:0009279">
    <property type="term" value="C:cell outer membrane"/>
    <property type="evidence" value="ECO:0007669"/>
    <property type="project" value="UniProtKB-SubCell"/>
</dbReference>
<protein>
    <recommendedName>
        <fullName evidence="20">Periplasmic protein involved in polysaccharide export</fullName>
    </recommendedName>
</protein>
<organism evidence="18 19">
    <name type="scientific">Fundidesulfovibrio magnetotacticus</name>
    <dbReference type="NCBI Taxonomy" id="2730080"/>
    <lineage>
        <taxon>Bacteria</taxon>
        <taxon>Pseudomonadati</taxon>
        <taxon>Thermodesulfobacteriota</taxon>
        <taxon>Desulfovibrionia</taxon>
        <taxon>Desulfovibrionales</taxon>
        <taxon>Desulfovibrionaceae</taxon>
        <taxon>Fundidesulfovibrio</taxon>
    </lineage>
</organism>
<keyword evidence="3" id="KW-0813">Transport</keyword>
<evidence type="ECO:0000256" key="7">
    <source>
        <dbReference type="ARBA" id="ARBA00022729"/>
    </source>
</evidence>
<proteinExistence type="inferred from homology"/>
<dbReference type="Pfam" id="PF02563">
    <property type="entry name" value="Poly_export"/>
    <property type="match status" value="1"/>
</dbReference>
<evidence type="ECO:0000256" key="1">
    <source>
        <dbReference type="ARBA" id="ARBA00004571"/>
    </source>
</evidence>
<dbReference type="Pfam" id="PF22461">
    <property type="entry name" value="SLBB_2"/>
    <property type="match status" value="1"/>
</dbReference>
<evidence type="ECO:0000256" key="8">
    <source>
        <dbReference type="ARBA" id="ARBA00023047"/>
    </source>
</evidence>
<dbReference type="Proteomes" id="UP000494245">
    <property type="component" value="Unassembled WGS sequence"/>
</dbReference>
<keyword evidence="14" id="KW-0449">Lipoprotein</keyword>
<evidence type="ECO:0000256" key="13">
    <source>
        <dbReference type="ARBA" id="ARBA00023237"/>
    </source>
</evidence>
<gene>
    <name evidence="18" type="ORF">NNJEOMEG_01728</name>
</gene>
<comment type="caution">
    <text evidence="18">The sequence shown here is derived from an EMBL/GenBank/DDBJ whole genome shotgun (WGS) entry which is preliminary data.</text>
</comment>
<comment type="similarity">
    <text evidence="2">Belongs to the BexD/CtrA/VexA family.</text>
</comment>
<keyword evidence="9" id="KW-0406">Ion transport</keyword>
<sequence>MKKSLVLFIVLILAQAALALDYAIVAGDKLAVTVQGEQELSLPVTVRPDGKITYPHAGDIQAAGLTPLQLADSLAQRLKTYVRKPVVMVSVVEGKNDKVYVVGGGVKPTFFEISTHKTLLQVLASIEDMSLADLNEASLVRENVAVLKGFRELYEEGNIAKNQELQAGDVIILPVLKDRFVYVSGAVNKPKILSFREGMTVLDAIMEAEGFTKYASQNSTKVIRRGDGKEVVLKVKAKHLLENGDSSQNILLRRGDMVIVEEGLF</sequence>
<evidence type="ECO:0000256" key="14">
    <source>
        <dbReference type="ARBA" id="ARBA00023288"/>
    </source>
</evidence>
<dbReference type="InterPro" id="IPR049712">
    <property type="entry name" value="Poly_export"/>
</dbReference>
<dbReference type="PANTHER" id="PTHR33619">
    <property type="entry name" value="POLYSACCHARIDE EXPORT PROTEIN GFCE-RELATED"/>
    <property type="match status" value="1"/>
</dbReference>
<feature type="chain" id="PRO_5028907047" description="Periplasmic protein involved in polysaccharide export" evidence="15">
    <location>
        <begin position="20"/>
        <end position="265"/>
    </location>
</feature>
<comment type="subcellular location">
    <subcellularLocation>
        <location evidence="1">Cell outer membrane</location>
        <topology evidence="1">Multi-pass membrane protein</topology>
    </subcellularLocation>
</comment>
<reference evidence="18 19" key="1">
    <citation type="submission" date="2020-04" db="EMBL/GenBank/DDBJ databases">
        <authorList>
            <consortium name="Desulfovibrio sp. FSS-1 genome sequencing consortium"/>
            <person name="Shimoshige H."/>
            <person name="Kobayashi H."/>
            <person name="Maekawa T."/>
        </authorList>
    </citation>
    <scope>NUCLEOTIDE SEQUENCE [LARGE SCALE GENOMIC DNA]</scope>
    <source>
        <strain evidence="18 19">SIID29052-01</strain>
    </source>
</reference>
<evidence type="ECO:0000259" key="17">
    <source>
        <dbReference type="Pfam" id="PF22461"/>
    </source>
</evidence>
<evidence type="ECO:0000313" key="19">
    <source>
        <dbReference type="Proteomes" id="UP000494245"/>
    </source>
</evidence>
<keyword evidence="10" id="KW-0626">Porin</keyword>
<feature type="domain" description="Polysaccharide export protein N-terminal" evidence="16">
    <location>
        <begin position="21"/>
        <end position="91"/>
    </location>
</feature>
<evidence type="ECO:0000256" key="4">
    <source>
        <dbReference type="ARBA" id="ARBA00022452"/>
    </source>
</evidence>
<keyword evidence="5" id="KW-0762">Sugar transport</keyword>
<keyword evidence="4" id="KW-1134">Transmembrane beta strand</keyword>
<name>A0A6V8LSE4_9BACT</name>
<evidence type="ECO:0008006" key="20">
    <source>
        <dbReference type="Google" id="ProtNLM"/>
    </source>
</evidence>
<evidence type="ECO:0000256" key="2">
    <source>
        <dbReference type="ARBA" id="ARBA00009450"/>
    </source>
</evidence>
<evidence type="ECO:0000256" key="3">
    <source>
        <dbReference type="ARBA" id="ARBA00022448"/>
    </source>
</evidence>
<evidence type="ECO:0000313" key="18">
    <source>
        <dbReference type="EMBL" id="GFK93890.1"/>
    </source>
</evidence>
<evidence type="ECO:0000256" key="12">
    <source>
        <dbReference type="ARBA" id="ARBA00023139"/>
    </source>
</evidence>
<keyword evidence="13" id="KW-0998">Cell outer membrane</keyword>
<evidence type="ECO:0000256" key="5">
    <source>
        <dbReference type="ARBA" id="ARBA00022597"/>
    </source>
</evidence>
<dbReference type="GO" id="GO:0015159">
    <property type="term" value="F:polysaccharide transmembrane transporter activity"/>
    <property type="evidence" value="ECO:0007669"/>
    <property type="project" value="InterPro"/>
</dbReference>
<evidence type="ECO:0000256" key="11">
    <source>
        <dbReference type="ARBA" id="ARBA00023136"/>
    </source>
</evidence>
<dbReference type="EMBL" id="BLTE01000007">
    <property type="protein sequence ID" value="GFK93890.1"/>
    <property type="molecule type" value="Genomic_DNA"/>
</dbReference>
<accession>A0A6V8LSE4</accession>
<keyword evidence="19" id="KW-1185">Reference proteome</keyword>
<reference evidence="18 19" key="2">
    <citation type="submission" date="2020-05" db="EMBL/GenBank/DDBJ databases">
        <title>Draft genome sequence of Desulfovibrio sp. strainFSS-1.</title>
        <authorList>
            <person name="Shimoshige H."/>
            <person name="Kobayashi H."/>
            <person name="Maekawa T."/>
        </authorList>
    </citation>
    <scope>NUCLEOTIDE SEQUENCE [LARGE SCALE GENOMIC DNA]</scope>
    <source>
        <strain evidence="18 19">SIID29052-01</strain>
    </source>
</reference>
<feature type="domain" description="SLBB" evidence="17">
    <location>
        <begin position="181"/>
        <end position="260"/>
    </location>
</feature>
<dbReference type="InterPro" id="IPR054765">
    <property type="entry name" value="SLBB_dom"/>
</dbReference>
<dbReference type="GO" id="GO:0006811">
    <property type="term" value="P:monoatomic ion transport"/>
    <property type="evidence" value="ECO:0007669"/>
    <property type="project" value="UniProtKB-KW"/>
</dbReference>
<dbReference type="Gene3D" id="3.10.560.10">
    <property type="entry name" value="Outer membrane lipoprotein wza domain like"/>
    <property type="match status" value="2"/>
</dbReference>
<evidence type="ECO:0000259" key="16">
    <source>
        <dbReference type="Pfam" id="PF02563"/>
    </source>
</evidence>
<keyword evidence="12" id="KW-0564">Palmitate</keyword>
<dbReference type="RefSeq" id="WP_173083421.1">
    <property type="nucleotide sequence ID" value="NZ_BLTE01000007.1"/>
</dbReference>
<evidence type="ECO:0000256" key="10">
    <source>
        <dbReference type="ARBA" id="ARBA00023114"/>
    </source>
</evidence>
<dbReference type="GO" id="GO:0046930">
    <property type="term" value="C:pore complex"/>
    <property type="evidence" value="ECO:0007669"/>
    <property type="project" value="UniProtKB-KW"/>
</dbReference>
<keyword evidence="11" id="KW-0472">Membrane</keyword>
<dbReference type="AlphaFoldDB" id="A0A6V8LSE4"/>
<keyword evidence="7 15" id="KW-0732">Signal</keyword>
<feature type="signal peptide" evidence="15">
    <location>
        <begin position="1"/>
        <end position="19"/>
    </location>
</feature>
<dbReference type="InterPro" id="IPR003715">
    <property type="entry name" value="Poly_export_N"/>
</dbReference>
<dbReference type="Gene3D" id="3.30.1950.10">
    <property type="entry name" value="wza like domain"/>
    <property type="match status" value="1"/>
</dbReference>
<dbReference type="GO" id="GO:0015288">
    <property type="term" value="F:porin activity"/>
    <property type="evidence" value="ECO:0007669"/>
    <property type="project" value="UniProtKB-KW"/>
</dbReference>
<keyword evidence="8" id="KW-0625">Polysaccharide transport</keyword>